<dbReference type="InterPro" id="IPR050763">
    <property type="entry name" value="ABC_transporter_ATP-binding"/>
</dbReference>
<name>A0A1M4SHB6_9FIRM</name>
<dbReference type="OrthoDB" id="9775135at2"/>
<gene>
    <name evidence="6" type="ORF">SAMN02746064_00262</name>
</gene>
<evidence type="ECO:0000256" key="4">
    <source>
        <dbReference type="ARBA" id="ARBA00022840"/>
    </source>
</evidence>
<dbReference type="InterPro" id="IPR027417">
    <property type="entry name" value="P-loop_NTPase"/>
</dbReference>
<feature type="domain" description="ABC transporter" evidence="5">
    <location>
        <begin position="13"/>
        <end position="246"/>
    </location>
</feature>
<dbReference type="RefSeq" id="WP_073269251.1">
    <property type="nucleotide sequence ID" value="NZ_FQTU01000001.1"/>
</dbReference>
<dbReference type="AlphaFoldDB" id="A0A1M4SHB6"/>
<dbReference type="GO" id="GO:0005524">
    <property type="term" value="F:ATP binding"/>
    <property type="evidence" value="ECO:0007669"/>
    <property type="project" value="UniProtKB-KW"/>
</dbReference>
<dbReference type="Proteomes" id="UP000184251">
    <property type="component" value="Unassembled WGS sequence"/>
</dbReference>
<evidence type="ECO:0000259" key="5">
    <source>
        <dbReference type="PROSITE" id="PS50893"/>
    </source>
</evidence>
<evidence type="ECO:0000313" key="7">
    <source>
        <dbReference type="Proteomes" id="UP000184251"/>
    </source>
</evidence>
<dbReference type="Gene3D" id="3.40.50.300">
    <property type="entry name" value="P-loop containing nucleotide triphosphate hydrolases"/>
    <property type="match status" value="1"/>
</dbReference>
<keyword evidence="4 6" id="KW-0067">ATP-binding</keyword>
<evidence type="ECO:0000313" key="6">
    <source>
        <dbReference type="EMBL" id="SHE31590.1"/>
    </source>
</evidence>
<evidence type="ECO:0000256" key="1">
    <source>
        <dbReference type="ARBA" id="ARBA00005417"/>
    </source>
</evidence>
<dbReference type="SUPFAM" id="SSF52540">
    <property type="entry name" value="P-loop containing nucleoside triphosphate hydrolases"/>
    <property type="match status" value="1"/>
</dbReference>
<proteinExistence type="inferred from homology"/>
<sequence>MVEVKNLKKIFKLSKKDMKKEKTKQREKIAVDGLSFKAEQGQIFGLLGPNGAGKTTTLRCISTLIKPTEGEINVEGIIVEANPEMVRKKICFLTNELKLDTHFTPAYTIEYFGKLHGMDTGAIYRRKEELFKRFGVSDFENMAIGELSTGMKQKLSIAISLVHDPKVIIFDEPTNGLDIITAKSVTDYLLEMKEVGKTVIISTHIMDVAEKLCDKIAIMLDGKLSIEGTTEEICRNTGQKNLEEAFFKLYFDQASGGAANA</sequence>
<keyword evidence="3" id="KW-0547">Nucleotide-binding</keyword>
<dbReference type="PANTHER" id="PTHR42711">
    <property type="entry name" value="ABC TRANSPORTER ATP-BINDING PROTEIN"/>
    <property type="match status" value="1"/>
</dbReference>
<organism evidence="6 7">
    <name type="scientific">Alkalibacter saccharofermentans DSM 14828</name>
    <dbReference type="NCBI Taxonomy" id="1120975"/>
    <lineage>
        <taxon>Bacteria</taxon>
        <taxon>Bacillati</taxon>
        <taxon>Bacillota</taxon>
        <taxon>Clostridia</taxon>
        <taxon>Eubacteriales</taxon>
        <taxon>Eubacteriaceae</taxon>
        <taxon>Alkalibacter</taxon>
    </lineage>
</organism>
<protein>
    <submittedName>
        <fullName evidence="6">Sodium transport system ATP-binding protein</fullName>
    </submittedName>
</protein>
<accession>A0A1M4SHB6</accession>
<evidence type="ECO:0000256" key="3">
    <source>
        <dbReference type="ARBA" id="ARBA00022741"/>
    </source>
</evidence>
<reference evidence="6 7" key="1">
    <citation type="submission" date="2016-11" db="EMBL/GenBank/DDBJ databases">
        <authorList>
            <person name="Jaros S."/>
            <person name="Januszkiewicz K."/>
            <person name="Wedrychowicz H."/>
        </authorList>
    </citation>
    <scope>NUCLEOTIDE SEQUENCE [LARGE SCALE GENOMIC DNA]</scope>
    <source>
        <strain evidence="6 7">DSM 14828</strain>
    </source>
</reference>
<dbReference type="Pfam" id="PF00005">
    <property type="entry name" value="ABC_tran"/>
    <property type="match status" value="1"/>
</dbReference>
<dbReference type="InterPro" id="IPR003439">
    <property type="entry name" value="ABC_transporter-like_ATP-bd"/>
</dbReference>
<dbReference type="PANTHER" id="PTHR42711:SF5">
    <property type="entry name" value="ABC TRANSPORTER ATP-BINDING PROTEIN NATA"/>
    <property type="match status" value="1"/>
</dbReference>
<dbReference type="SMART" id="SM00382">
    <property type="entry name" value="AAA"/>
    <property type="match status" value="1"/>
</dbReference>
<evidence type="ECO:0000256" key="2">
    <source>
        <dbReference type="ARBA" id="ARBA00022448"/>
    </source>
</evidence>
<dbReference type="InterPro" id="IPR003593">
    <property type="entry name" value="AAA+_ATPase"/>
</dbReference>
<dbReference type="PROSITE" id="PS50893">
    <property type="entry name" value="ABC_TRANSPORTER_2"/>
    <property type="match status" value="1"/>
</dbReference>
<keyword evidence="2" id="KW-0813">Transport</keyword>
<dbReference type="EMBL" id="FQTU01000001">
    <property type="protein sequence ID" value="SHE31590.1"/>
    <property type="molecule type" value="Genomic_DNA"/>
</dbReference>
<comment type="similarity">
    <text evidence="1">Belongs to the ABC transporter superfamily.</text>
</comment>
<keyword evidence="7" id="KW-1185">Reference proteome</keyword>
<dbReference type="GO" id="GO:0016887">
    <property type="term" value="F:ATP hydrolysis activity"/>
    <property type="evidence" value="ECO:0007669"/>
    <property type="project" value="InterPro"/>
</dbReference>
<dbReference type="STRING" id="1120975.SAMN02746064_00262"/>